<dbReference type="Pfam" id="PF04116">
    <property type="entry name" value="FA_hydroxylase"/>
    <property type="match status" value="1"/>
</dbReference>
<gene>
    <name evidence="7" type="ORF">IDJ75_16140</name>
</gene>
<dbReference type="Proteomes" id="UP000618754">
    <property type="component" value="Unassembled WGS sequence"/>
</dbReference>
<feature type="transmembrane region" description="Helical" evidence="5">
    <location>
        <begin position="170"/>
        <end position="190"/>
    </location>
</feature>
<feature type="transmembrane region" description="Helical" evidence="5">
    <location>
        <begin position="58"/>
        <end position="79"/>
    </location>
</feature>
<keyword evidence="3 5" id="KW-1133">Transmembrane helix</keyword>
<dbReference type="EMBL" id="JACWMW010000003">
    <property type="protein sequence ID" value="MBD1386815.1"/>
    <property type="molecule type" value="Genomic_DNA"/>
</dbReference>
<proteinExistence type="predicted"/>
<evidence type="ECO:0000256" key="5">
    <source>
        <dbReference type="SAM" id="Phobius"/>
    </source>
</evidence>
<evidence type="ECO:0000256" key="2">
    <source>
        <dbReference type="ARBA" id="ARBA00022692"/>
    </source>
</evidence>
<organism evidence="7 8">
    <name type="scientific">Mucilaginibacter rigui</name>
    <dbReference type="NCBI Taxonomy" id="534635"/>
    <lineage>
        <taxon>Bacteria</taxon>
        <taxon>Pseudomonadati</taxon>
        <taxon>Bacteroidota</taxon>
        <taxon>Sphingobacteriia</taxon>
        <taxon>Sphingobacteriales</taxon>
        <taxon>Sphingobacteriaceae</taxon>
        <taxon>Mucilaginibacter</taxon>
    </lineage>
</organism>
<evidence type="ECO:0000259" key="6">
    <source>
        <dbReference type="Pfam" id="PF04116"/>
    </source>
</evidence>
<evidence type="ECO:0000313" key="8">
    <source>
        <dbReference type="Proteomes" id="UP000618754"/>
    </source>
</evidence>
<evidence type="ECO:0000256" key="1">
    <source>
        <dbReference type="ARBA" id="ARBA00004370"/>
    </source>
</evidence>
<evidence type="ECO:0000313" key="7">
    <source>
        <dbReference type="EMBL" id="MBD1386815.1"/>
    </source>
</evidence>
<accession>A0ABR7X8C6</accession>
<name>A0ABR7X8C6_9SPHI</name>
<dbReference type="InterPro" id="IPR006694">
    <property type="entry name" value="Fatty_acid_hydroxylase"/>
</dbReference>
<comment type="subcellular location">
    <subcellularLocation>
        <location evidence="1">Membrane</location>
    </subcellularLocation>
</comment>
<feature type="transmembrane region" description="Helical" evidence="5">
    <location>
        <begin position="94"/>
        <end position="114"/>
    </location>
</feature>
<sequence length="257" mass="30656">MQNISELIIRIFSISAVRYFVIAGLPFLLFYKVFSGYFGKSKIQGRQADRKDFIREIVYSMQTTAVFSVIAMLVLFTPLKQHTLIYNNLSDYPIWWVPVSLILSLIIHDTYFYWMHRLLHHKRLFRLTHLVHHKSVNPSPWASYSFHFFEAWTEGGVLILLAFILPMHQLTIILFTISGFIINVYGHLGYEIAPRRLRNSIWFEVFNTSTYHNMHHSKFKGNYGLYFRVWDRLMKTEHPDYVKEYDAIQQKRFDTTN</sequence>
<feature type="domain" description="Fatty acid hydroxylase" evidence="6">
    <location>
        <begin position="102"/>
        <end position="236"/>
    </location>
</feature>
<evidence type="ECO:0000256" key="3">
    <source>
        <dbReference type="ARBA" id="ARBA00022989"/>
    </source>
</evidence>
<protein>
    <submittedName>
        <fullName evidence="7">Sterol desaturase family protein</fullName>
    </submittedName>
</protein>
<keyword evidence="8" id="KW-1185">Reference proteome</keyword>
<keyword evidence="2 5" id="KW-0812">Transmembrane</keyword>
<dbReference type="RefSeq" id="WP_191176638.1">
    <property type="nucleotide sequence ID" value="NZ_JACWMW010000003.1"/>
</dbReference>
<feature type="transmembrane region" description="Helical" evidence="5">
    <location>
        <begin position="144"/>
        <end position="164"/>
    </location>
</feature>
<feature type="transmembrane region" description="Helical" evidence="5">
    <location>
        <begin position="16"/>
        <end position="38"/>
    </location>
</feature>
<keyword evidence="4 5" id="KW-0472">Membrane</keyword>
<dbReference type="InterPro" id="IPR050307">
    <property type="entry name" value="Sterol_Desaturase_Related"/>
</dbReference>
<reference evidence="7 8" key="1">
    <citation type="submission" date="2020-09" db="EMBL/GenBank/DDBJ databases">
        <title>Novel species of Mucilaginibacter isolated from a glacier on the Tibetan Plateau.</title>
        <authorList>
            <person name="Liu Q."/>
            <person name="Xin Y.-H."/>
        </authorList>
    </citation>
    <scope>NUCLEOTIDE SEQUENCE [LARGE SCALE GENOMIC DNA]</scope>
    <source>
        <strain evidence="7 8">CGMCC 1.13878</strain>
    </source>
</reference>
<evidence type="ECO:0000256" key="4">
    <source>
        <dbReference type="ARBA" id="ARBA00023136"/>
    </source>
</evidence>
<dbReference type="PANTHER" id="PTHR11863">
    <property type="entry name" value="STEROL DESATURASE"/>
    <property type="match status" value="1"/>
</dbReference>
<comment type="caution">
    <text evidence="7">The sequence shown here is derived from an EMBL/GenBank/DDBJ whole genome shotgun (WGS) entry which is preliminary data.</text>
</comment>